<sequence>MYFLSSRFSSLAKFSILYLVDFEIALINGSIHFKHSKVLASSSVNLL</sequence>
<name>A0A3B0PWJ2_MYCGL</name>
<evidence type="ECO:0000313" key="2">
    <source>
        <dbReference type="Proteomes" id="UP000260136"/>
    </source>
</evidence>
<accession>A0A3B0PWJ2</accession>
<dbReference type="Proteomes" id="UP000260136">
    <property type="component" value="Chromosome"/>
</dbReference>
<evidence type="ECO:0000313" key="1">
    <source>
        <dbReference type="EMBL" id="SYV95616.1"/>
    </source>
</evidence>
<reference evidence="2" key="1">
    <citation type="submission" date="2018-06" db="EMBL/GenBank/DDBJ databases">
        <authorList>
            <consortium name="Pathogen Informatics"/>
        </authorList>
    </citation>
    <scope>NUCLEOTIDE SEQUENCE [LARGE SCALE GENOMIC DNA]</scope>
    <source>
        <strain evidence="2">NCTC10115</strain>
    </source>
</reference>
<organism evidence="1 2">
    <name type="scientific">Mycoplasmoides gallisepticum</name>
    <name type="common">Mycoplasma gallisepticum</name>
    <dbReference type="NCBI Taxonomy" id="2096"/>
    <lineage>
        <taxon>Bacteria</taxon>
        <taxon>Bacillati</taxon>
        <taxon>Mycoplasmatota</taxon>
        <taxon>Mycoplasmoidales</taxon>
        <taxon>Mycoplasmoidaceae</taxon>
        <taxon>Mycoplasmoides</taxon>
    </lineage>
</organism>
<protein>
    <submittedName>
        <fullName evidence="1">Uncharacterized protein</fullName>
    </submittedName>
</protein>
<dbReference type="AlphaFoldDB" id="A0A3B0PWJ2"/>
<dbReference type="EMBL" id="LS991952">
    <property type="protein sequence ID" value="SYV95616.1"/>
    <property type="molecule type" value="Genomic_DNA"/>
</dbReference>
<gene>
    <name evidence="1" type="ORF">NCTC10115_01498</name>
</gene>
<proteinExistence type="predicted"/>